<dbReference type="Proteomes" id="UP000242877">
    <property type="component" value="Unassembled WGS sequence"/>
</dbReference>
<dbReference type="VEuPathDB" id="FungiDB:AAP_03189"/>
<protein>
    <submittedName>
        <fullName evidence="3">Uncharacterized protein</fullName>
    </submittedName>
</protein>
<feature type="region of interest" description="Disordered" evidence="2">
    <location>
        <begin position="50"/>
        <end position="75"/>
    </location>
</feature>
<keyword evidence="4" id="KW-1185">Reference proteome</keyword>
<gene>
    <name evidence="3" type="ORF">AAP_03189</name>
</gene>
<proteinExistence type="predicted"/>
<organism evidence="3 4">
    <name type="scientific">Ascosphaera apis ARSEF 7405</name>
    <dbReference type="NCBI Taxonomy" id="392613"/>
    <lineage>
        <taxon>Eukaryota</taxon>
        <taxon>Fungi</taxon>
        <taxon>Dikarya</taxon>
        <taxon>Ascomycota</taxon>
        <taxon>Pezizomycotina</taxon>
        <taxon>Eurotiomycetes</taxon>
        <taxon>Eurotiomycetidae</taxon>
        <taxon>Onygenales</taxon>
        <taxon>Ascosphaeraceae</taxon>
        <taxon>Ascosphaera</taxon>
    </lineage>
</organism>
<feature type="region of interest" description="Disordered" evidence="2">
    <location>
        <begin position="187"/>
        <end position="206"/>
    </location>
</feature>
<dbReference type="AlphaFoldDB" id="A0A166NRW1"/>
<accession>A0A166NRW1</accession>
<evidence type="ECO:0000256" key="1">
    <source>
        <dbReference type="SAM" id="Coils"/>
    </source>
</evidence>
<sequence length="551" mass="61628">MVSPSDSPRLPRKQGDAEYFPSLPSHPDFIGPTAYAEYLASSRIVVPESVASDDSDDGEPSSIGASPAAQGHIPSDVSVEDNTHIAPHEQEVYLPILQYEINAAYVDLFANNYNAAPCLEDSFRYTIPTIVLGYMRRKYDAVRAATGLIQKVVESAISWRKDEPTLGMESSAGEEVSGYGYAHEESELAKGRAPSTRTTSATGKKHWSSKDPLGALEYMFDLIVRIATHFSWAAAKGEAGHQMLVELIVRSKDALERICSDEQQKRDKKIGVKVGWIEEVRDAFPRTLVTVLNRHWIVRMREPLPSAESVVPHEETVNFASFLSFLVFRLPCPRSTAYSKMFLPSGQLGDFSAIRNRCSNIKDFSPCEIDLLYTLMKHDLESFYTAKLVKTKNSTVDFKLAMICAMYLMLAGERLWEYYVLNGRESDWAEGSDVASTNLKDLSNHNKTKKTPTLNRAAQELGKAHWHNWMSAMYSISHDEDADFLVRGGAVQAVRNMGHLVTVFIQRQELERREIEAEKKVEASTEIEAAAEAAAEEEVEAAFARKLKIKK</sequence>
<comment type="caution">
    <text evidence="3">The sequence shown here is derived from an EMBL/GenBank/DDBJ whole genome shotgun (WGS) entry which is preliminary data.</text>
</comment>
<name>A0A166NRW1_9EURO</name>
<feature type="coiled-coil region" evidence="1">
    <location>
        <begin position="507"/>
        <end position="540"/>
    </location>
</feature>
<evidence type="ECO:0000313" key="4">
    <source>
        <dbReference type="Proteomes" id="UP000242877"/>
    </source>
</evidence>
<keyword evidence="1" id="KW-0175">Coiled coil</keyword>
<feature type="region of interest" description="Disordered" evidence="2">
    <location>
        <begin position="1"/>
        <end position="25"/>
    </location>
</feature>
<evidence type="ECO:0000313" key="3">
    <source>
        <dbReference type="EMBL" id="KZZ91970.1"/>
    </source>
</evidence>
<dbReference type="EMBL" id="AZGZ01000012">
    <property type="protein sequence ID" value="KZZ91970.1"/>
    <property type="molecule type" value="Genomic_DNA"/>
</dbReference>
<reference evidence="3 4" key="1">
    <citation type="journal article" date="2016" name="Genome Biol. Evol.">
        <title>Divergent and convergent evolution of fungal pathogenicity.</title>
        <authorList>
            <person name="Shang Y."/>
            <person name="Xiao G."/>
            <person name="Zheng P."/>
            <person name="Cen K."/>
            <person name="Zhan S."/>
            <person name="Wang C."/>
        </authorList>
    </citation>
    <scope>NUCLEOTIDE SEQUENCE [LARGE SCALE GENOMIC DNA]</scope>
    <source>
        <strain evidence="3 4">ARSEF 7405</strain>
    </source>
</reference>
<evidence type="ECO:0000256" key="2">
    <source>
        <dbReference type="SAM" id="MobiDB-lite"/>
    </source>
</evidence>
<dbReference type="OrthoDB" id="10502822at2759"/>